<proteinExistence type="predicted"/>
<keyword evidence="2" id="KW-1185">Reference proteome</keyword>
<organism evidence="1 2">
    <name type="scientific">Lucilia cuprina</name>
    <name type="common">Green bottle fly</name>
    <name type="synonym">Australian sheep blowfly</name>
    <dbReference type="NCBI Taxonomy" id="7375"/>
    <lineage>
        <taxon>Eukaryota</taxon>
        <taxon>Metazoa</taxon>
        <taxon>Ecdysozoa</taxon>
        <taxon>Arthropoda</taxon>
        <taxon>Hexapoda</taxon>
        <taxon>Insecta</taxon>
        <taxon>Pterygota</taxon>
        <taxon>Neoptera</taxon>
        <taxon>Endopterygota</taxon>
        <taxon>Diptera</taxon>
        <taxon>Brachycera</taxon>
        <taxon>Muscomorpha</taxon>
        <taxon>Oestroidea</taxon>
        <taxon>Calliphoridae</taxon>
        <taxon>Luciliinae</taxon>
        <taxon>Lucilia</taxon>
    </lineage>
</organism>
<dbReference type="SUPFAM" id="SSF48350">
    <property type="entry name" value="GTPase activation domain, GAP"/>
    <property type="match status" value="1"/>
</dbReference>
<reference evidence="1 2" key="1">
    <citation type="journal article" date="2015" name="Nat. Commun.">
        <title>Lucilia cuprina genome unlocks parasitic fly biology to underpin future interventions.</title>
        <authorList>
            <person name="Anstead C.A."/>
            <person name="Korhonen P.K."/>
            <person name="Young N.D."/>
            <person name="Hall R.S."/>
            <person name="Jex A.R."/>
            <person name="Murali S.C."/>
            <person name="Hughes D.S."/>
            <person name="Lee S.F."/>
            <person name="Perry T."/>
            <person name="Stroehlein A.J."/>
            <person name="Ansell B.R."/>
            <person name="Breugelmans B."/>
            <person name="Hofmann A."/>
            <person name="Qu J."/>
            <person name="Dugan S."/>
            <person name="Lee S.L."/>
            <person name="Chao H."/>
            <person name="Dinh H."/>
            <person name="Han Y."/>
            <person name="Doddapaneni H.V."/>
            <person name="Worley K.C."/>
            <person name="Muzny D.M."/>
            <person name="Ioannidis P."/>
            <person name="Waterhouse R.M."/>
            <person name="Zdobnov E.M."/>
            <person name="James P.J."/>
            <person name="Bagnall N.H."/>
            <person name="Kotze A.C."/>
            <person name="Gibbs R.A."/>
            <person name="Richards S."/>
            <person name="Batterham P."/>
            <person name="Gasser R.B."/>
        </authorList>
    </citation>
    <scope>NUCLEOTIDE SEQUENCE [LARGE SCALE GENOMIC DNA]</scope>
    <source>
        <strain evidence="1 2">LS</strain>
        <tissue evidence="1">Full body</tissue>
    </source>
</reference>
<protein>
    <submittedName>
        <fullName evidence="1">Uncharacterized protein</fullName>
    </submittedName>
</protein>
<dbReference type="Proteomes" id="UP000037069">
    <property type="component" value="Unassembled WGS sequence"/>
</dbReference>
<dbReference type="EMBL" id="JRES01000753">
    <property type="protein sequence ID" value="KNC28710.1"/>
    <property type="molecule type" value="Genomic_DNA"/>
</dbReference>
<gene>
    <name evidence="1" type="ORF">FF38_09436</name>
</gene>
<comment type="caution">
    <text evidence="1">The sequence shown here is derived from an EMBL/GenBank/DDBJ whole genome shotgun (WGS) entry which is preliminary data.</text>
</comment>
<dbReference type="InterPro" id="IPR008936">
    <property type="entry name" value="Rho_GTPase_activation_prot"/>
</dbReference>
<evidence type="ECO:0000313" key="2">
    <source>
        <dbReference type="Proteomes" id="UP000037069"/>
    </source>
</evidence>
<evidence type="ECO:0000313" key="1">
    <source>
        <dbReference type="EMBL" id="KNC28710.1"/>
    </source>
</evidence>
<sequence length="51" mass="5713">MLGVDNDKPLELETVAYSAHDCATVFKGYLVDLSEPLLTEYPEMHNTKVSK</sequence>
<dbReference type="AlphaFoldDB" id="A0A0L0C8X7"/>
<dbReference type="STRING" id="7375.A0A0L0C8X7"/>
<accession>A0A0L0C8X7</accession>
<name>A0A0L0C8X7_LUCCU</name>